<accession>A0A2H3NLW0</accession>
<proteinExistence type="predicted"/>
<evidence type="ECO:0000313" key="1">
    <source>
        <dbReference type="EMBL" id="PEN06965.1"/>
    </source>
</evidence>
<evidence type="ECO:0008006" key="3">
    <source>
        <dbReference type="Google" id="ProtNLM"/>
    </source>
</evidence>
<protein>
    <recommendedName>
        <fullName evidence="3">DGQHR domain-containing protein</fullName>
    </recommendedName>
</protein>
<name>A0A2H3NLW0_9BACT</name>
<organism evidence="1 2">
    <name type="scientific">Longimonas halophila</name>
    <dbReference type="NCBI Taxonomy" id="1469170"/>
    <lineage>
        <taxon>Bacteria</taxon>
        <taxon>Pseudomonadati</taxon>
        <taxon>Rhodothermota</taxon>
        <taxon>Rhodothermia</taxon>
        <taxon>Rhodothermales</taxon>
        <taxon>Salisaetaceae</taxon>
        <taxon>Longimonas</taxon>
    </lineage>
</organism>
<dbReference type="InterPro" id="IPR017601">
    <property type="entry name" value="DGQHR-contain_dom"/>
</dbReference>
<keyword evidence="2" id="KW-1185">Reference proteome</keyword>
<sequence length="426" mass="48752">MSRSDETLIVPALRSFMGDWVYYSASLTMEDVYERVNVAEEIHEGNSLGEMIQRELLDEKRAPKIKRYLETQDQRFFNSFVIGVYGGVPNWYEVEIGDMPLPGSNITIPERLKGIFGLLVLDGSETLFAIDGQHRVAGIREAISKGNKDIKKEEISAIFVGHKRSEKGRRRTRRLFTTLNRYANPVSKHEAIALDEDDVVAISTRKLIEIHPLLKNNTALNKTKAIHTSDNKSFTSLVALYDSLDILLRDRSNPDWDEYKKVRPEDEKIRELTDLCMRAYDMLCDEIDALQEYANLPVSEDMALQYRNSEHGGHLLFRPVGLLLVFNVVRYLREDSDLSLQSAISRISQLPMSLENSPWQGLLWDNANKRMVTSRENQRAATRLALFSLGGDLSRFRTMSTEDEIRSELAGLYNQPESDVEVPKYI</sequence>
<dbReference type="NCBIfam" id="TIGR03187">
    <property type="entry name" value="DGQHR"/>
    <property type="match status" value="1"/>
</dbReference>
<comment type="caution">
    <text evidence="1">The sequence shown here is derived from an EMBL/GenBank/DDBJ whole genome shotgun (WGS) entry which is preliminary data.</text>
</comment>
<dbReference type="Pfam" id="PF14072">
    <property type="entry name" value="DndB"/>
    <property type="match status" value="1"/>
</dbReference>
<dbReference type="EMBL" id="PDEP01000006">
    <property type="protein sequence ID" value="PEN06965.1"/>
    <property type="molecule type" value="Genomic_DNA"/>
</dbReference>
<dbReference type="CDD" id="cd16414">
    <property type="entry name" value="dndB_like"/>
    <property type="match status" value="1"/>
</dbReference>
<gene>
    <name evidence="1" type="ORF">CRI93_07420</name>
</gene>
<dbReference type="AlphaFoldDB" id="A0A2H3NLW0"/>
<evidence type="ECO:0000313" key="2">
    <source>
        <dbReference type="Proteomes" id="UP000221024"/>
    </source>
</evidence>
<dbReference type="OrthoDB" id="9789139at2"/>
<dbReference type="InterPro" id="IPR017642">
    <property type="entry name" value="DNA_S_mod_DndB"/>
</dbReference>
<dbReference type="Proteomes" id="UP000221024">
    <property type="component" value="Unassembled WGS sequence"/>
</dbReference>
<dbReference type="RefSeq" id="WP_098061995.1">
    <property type="nucleotide sequence ID" value="NZ_PDEP01000006.1"/>
</dbReference>
<reference evidence="1 2" key="1">
    <citation type="submission" date="2017-10" db="EMBL/GenBank/DDBJ databases">
        <title>Draft genome of Longimonas halophila.</title>
        <authorList>
            <person name="Goh K.M."/>
            <person name="Shamsir M.S."/>
            <person name="Lim S.W."/>
        </authorList>
    </citation>
    <scope>NUCLEOTIDE SEQUENCE [LARGE SCALE GENOMIC DNA]</scope>
    <source>
        <strain evidence="1 2">KCTC 42399</strain>
    </source>
</reference>